<dbReference type="EMBL" id="VFPE01000007">
    <property type="protein sequence ID" value="TQM19721.1"/>
    <property type="molecule type" value="Genomic_DNA"/>
</dbReference>
<accession>A0A543EDR4</accession>
<dbReference type="InterPro" id="IPR019758">
    <property type="entry name" value="Pept_S26A_signal_pept_1_CS"/>
</dbReference>
<dbReference type="PRINTS" id="PR00727">
    <property type="entry name" value="LEADERPTASE"/>
</dbReference>
<dbReference type="CDD" id="cd06530">
    <property type="entry name" value="S26_SPase_I"/>
    <property type="match status" value="1"/>
</dbReference>
<protein>
    <recommendedName>
        <fullName evidence="4 7">Signal peptidase I</fullName>
        <ecNumber evidence="4 7">3.4.21.89</ecNumber>
    </recommendedName>
</protein>
<evidence type="ECO:0000313" key="9">
    <source>
        <dbReference type="EMBL" id="TQM19721.1"/>
    </source>
</evidence>
<dbReference type="GO" id="GO:0004252">
    <property type="term" value="F:serine-type endopeptidase activity"/>
    <property type="evidence" value="ECO:0007669"/>
    <property type="project" value="InterPro"/>
</dbReference>
<gene>
    <name evidence="9" type="ORF">FB391_3557</name>
</gene>
<evidence type="ECO:0000256" key="5">
    <source>
        <dbReference type="ARBA" id="ARBA00022801"/>
    </source>
</evidence>
<dbReference type="Gene3D" id="2.10.109.10">
    <property type="entry name" value="Umud Fragment, subunit A"/>
    <property type="match status" value="1"/>
</dbReference>
<comment type="similarity">
    <text evidence="3 7">Belongs to the peptidase S26 family.</text>
</comment>
<dbReference type="Pfam" id="PF10502">
    <property type="entry name" value="Peptidase_S26"/>
    <property type="match status" value="1"/>
</dbReference>
<dbReference type="OrthoDB" id="9815782at2"/>
<comment type="catalytic activity">
    <reaction evidence="1 7">
        <text>Cleavage of hydrophobic, N-terminal signal or leader sequences from secreted and periplasmic proteins.</text>
        <dbReference type="EC" id="3.4.21.89"/>
    </reaction>
</comment>
<dbReference type="RefSeq" id="WP_141896408.1">
    <property type="nucleotide sequence ID" value="NZ_BAABLH010000004.1"/>
</dbReference>
<dbReference type="PROSITE" id="PS00761">
    <property type="entry name" value="SPASE_I_3"/>
    <property type="match status" value="1"/>
</dbReference>
<dbReference type="SUPFAM" id="SSF51306">
    <property type="entry name" value="LexA/Signal peptidase"/>
    <property type="match status" value="1"/>
</dbReference>
<feature type="domain" description="Peptidase S26" evidence="8">
    <location>
        <begin position="34"/>
        <end position="192"/>
    </location>
</feature>
<feature type="active site" evidence="6">
    <location>
        <position position="59"/>
    </location>
</feature>
<comment type="caution">
    <text evidence="9">The sequence shown here is derived from an EMBL/GenBank/DDBJ whole genome shotgun (WGS) entry which is preliminary data.</text>
</comment>
<dbReference type="GO" id="GO:0006465">
    <property type="term" value="P:signal peptide processing"/>
    <property type="evidence" value="ECO:0007669"/>
    <property type="project" value="InterPro"/>
</dbReference>
<dbReference type="PANTHER" id="PTHR43390:SF1">
    <property type="entry name" value="CHLOROPLAST PROCESSING PEPTIDASE"/>
    <property type="match status" value="1"/>
</dbReference>
<dbReference type="InterPro" id="IPR036286">
    <property type="entry name" value="LexA/Signal_pep-like_sf"/>
</dbReference>
<evidence type="ECO:0000256" key="6">
    <source>
        <dbReference type="PIRSR" id="PIRSR600223-1"/>
    </source>
</evidence>
<feature type="transmembrane region" description="Helical" evidence="7">
    <location>
        <begin position="30"/>
        <end position="55"/>
    </location>
</feature>
<evidence type="ECO:0000256" key="1">
    <source>
        <dbReference type="ARBA" id="ARBA00000677"/>
    </source>
</evidence>
<dbReference type="GO" id="GO:0005886">
    <property type="term" value="C:plasma membrane"/>
    <property type="evidence" value="ECO:0007669"/>
    <property type="project" value="UniProtKB-SubCell"/>
</dbReference>
<evidence type="ECO:0000313" key="10">
    <source>
        <dbReference type="Proteomes" id="UP000320235"/>
    </source>
</evidence>
<dbReference type="EC" id="3.4.21.89" evidence="4 7"/>
<dbReference type="GO" id="GO:0009003">
    <property type="term" value="F:signal peptidase activity"/>
    <property type="evidence" value="ECO:0007669"/>
    <property type="project" value="UniProtKB-EC"/>
</dbReference>
<dbReference type="NCBIfam" id="TIGR02227">
    <property type="entry name" value="sigpep_I_bact"/>
    <property type="match status" value="1"/>
</dbReference>
<keyword evidence="7" id="KW-0645">Protease</keyword>
<evidence type="ECO:0000256" key="3">
    <source>
        <dbReference type="ARBA" id="ARBA00009370"/>
    </source>
</evidence>
<evidence type="ECO:0000259" key="8">
    <source>
        <dbReference type="Pfam" id="PF10502"/>
    </source>
</evidence>
<dbReference type="InterPro" id="IPR019533">
    <property type="entry name" value="Peptidase_S26"/>
</dbReference>
<organism evidence="9 10">
    <name type="scientific">Microbacterium kyungheense</name>
    <dbReference type="NCBI Taxonomy" id="1263636"/>
    <lineage>
        <taxon>Bacteria</taxon>
        <taxon>Bacillati</taxon>
        <taxon>Actinomycetota</taxon>
        <taxon>Actinomycetes</taxon>
        <taxon>Micrococcales</taxon>
        <taxon>Microbacteriaceae</taxon>
        <taxon>Microbacterium</taxon>
    </lineage>
</organism>
<keyword evidence="10" id="KW-1185">Reference proteome</keyword>
<keyword evidence="5 7" id="KW-0378">Hydrolase</keyword>
<dbReference type="InterPro" id="IPR000223">
    <property type="entry name" value="Pept_S26A_signal_pept_1"/>
</dbReference>
<evidence type="ECO:0000256" key="7">
    <source>
        <dbReference type="RuleBase" id="RU362042"/>
    </source>
</evidence>
<dbReference type="PANTHER" id="PTHR43390">
    <property type="entry name" value="SIGNAL PEPTIDASE I"/>
    <property type="match status" value="1"/>
</dbReference>
<feature type="active site" evidence="6">
    <location>
        <position position="102"/>
    </location>
</feature>
<dbReference type="AlphaFoldDB" id="A0A543EDR4"/>
<dbReference type="Proteomes" id="UP000320235">
    <property type="component" value="Unassembled WGS sequence"/>
</dbReference>
<evidence type="ECO:0000256" key="4">
    <source>
        <dbReference type="ARBA" id="ARBA00013208"/>
    </source>
</evidence>
<comment type="subcellular location">
    <subcellularLocation>
        <location evidence="2">Cell membrane</location>
        <topology evidence="2">Single-pass type II membrane protein</topology>
    </subcellularLocation>
    <subcellularLocation>
        <location evidence="7">Membrane</location>
        <topology evidence="7">Single-pass type II membrane protein</topology>
    </subcellularLocation>
</comment>
<keyword evidence="7" id="KW-0812">Transmembrane</keyword>
<evidence type="ECO:0000256" key="2">
    <source>
        <dbReference type="ARBA" id="ARBA00004401"/>
    </source>
</evidence>
<keyword evidence="7" id="KW-0472">Membrane</keyword>
<sequence>MIAAALATLPEGTGDDAPARPSGQRRRRVLAAAAAVVIPAVVAAVALAAFGVATVRNDSMTPTLRAGDHVVFDRWSTPSRGDIVLLVDREGWSGTPGSILVKRVVGVAGDVVVCCEAGGGRILVNGAPTDEAYAGDRRPGGDIPFRVQVPDGTVWVMGDNRAASADSRLSLSQPSHGAVPLADLRGTARLWWSG</sequence>
<proteinExistence type="inferred from homology"/>
<reference evidence="9 10" key="1">
    <citation type="submission" date="2019-06" db="EMBL/GenBank/DDBJ databases">
        <title>Sequencing the genomes of 1000 actinobacteria strains.</title>
        <authorList>
            <person name="Klenk H.-P."/>
        </authorList>
    </citation>
    <scope>NUCLEOTIDE SEQUENCE [LARGE SCALE GENOMIC DNA]</scope>
    <source>
        <strain evidence="9 10">DSM 105492</strain>
    </source>
</reference>
<keyword evidence="7" id="KW-1133">Transmembrane helix</keyword>
<name>A0A543EDR4_9MICO</name>